<comment type="similarity">
    <text evidence="8 9">Belongs to the TrpA family.</text>
</comment>
<evidence type="ECO:0000256" key="5">
    <source>
        <dbReference type="ARBA" id="ARBA00023141"/>
    </source>
</evidence>
<dbReference type="SUPFAM" id="SSF51366">
    <property type="entry name" value="Ribulose-phoshate binding barrel"/>
    <property type="match status" value="1"/>
</dbReference>
<accession>A0A2S7WNY0</accession>
<dbReference type="InterPro" id="IPR011060">
    <property type="entry name" value="RibuloseP-bd_barrel"/>
</dbReference>
<evidence type="ECO:0000256" key="6">
    <source>
        <dbReference type="ARBA" id="ARBA00023239"/>
    </source>
</evidence>
<comment type="caution">
    <text evidence="10">The sequence shown here is derived from an EMBL/GenBank/DDBJ whole genome shotgun (WGS) entry which is preliminary data.</text>
</comment>
<sequence>MNSIKQLFQQKDKNLLSIYFTCGYPELDDTAQVISQLEKSGVDFIEVGLPYSDPLADGPTIQDSSQKALENGINLDIVFDQLMEIKETNKKPLVLMGYLNQMLKYGEDKFCQKVVDCEIDTLIIPDLPMVEFENHYQALFDKYGITNVFLITPHTSEDRIRKIDSYTKAFIYVVASASITGAKGEISNQQIAYFKRIKAMNLQSKLIIGFGISDKETFNTACAYANGAIIGSAFIKNLGKNGVDKINKFINPILS</sequence>
<name>A0A2S7WNY0_9FLAO</name>
<dbReference type="AlphaFoldDB" id="A0A2S7WNY0"/>
<dbReference type="PANTHER" id="PTHR43406">
    <property type="entry name" value="TRYPTOPHAN SYNTHASE, ALPHA CHAIN"/>
    <property type="match status" value="1"/>
</dbReference>
<dbReference type="RefSeq" id="WP_105015909.1">
    <property type="nucleotide sequence ID" value="NZ_MSCN01000001.1"/>
</dbReference>
<dbReference type="Proteomes" id="UP000238882">
    <property type="component" value="Unassembled WGS sequence"/>
</dbReference>
<dbReference type="GO" id="GO:0004834">
    <property type="term" value="F:tryptophan synthase activity"/>
    <property type="evidence" value="ECO:0007669"/>
    <property type="project" value="UniProtKB-UniRule"/>
</dbReference>
<dbReference type="PANTHER" id="PTHR43406:SF1">
    <property type="entry name" value="TRYPTOPHAN SYNTHASE ALPHA CHAIN, CHLOROPLASTIC"/>
    <property type="match status" value="1"/>
</dbReference>
<dbReference type="Pfam" id="PF00290">
    <property type="entry name" value="Trp_syntA"/>
    <property type="match status" value="1"/>
</dbReference>
<evidence type="ECO:0000313" key="11">
    <source>
        <dbReference type="Proteomes" id="UP000238882"/>
    </source>
</evidence>
<dbReference type="Gene3D" id="3.20.20.70">
    <property type="entry name" value="Aldolase class I"/>
    <property type="match status" value="1"/>
</dbReference>
<protein>
    <recommendedName>
        <fullName evidence="8">Tryptophan synthase alpha chain</fullName>
        <ecNumber evidence="8">4.2.1.20</ecNumber>
    </recommendedName>
</protein>
<comment type="pathway">
    <text evidence="1 8">Amino-acid biosynthesis; L-tryptophan biosynthesis; L-tryptophan from chorismate: step 5/5.</text>
</comment>
<comment type="function">
    <text evidence="8">The alpha subunit is responsible for the aldol cleavage of indoleglycerol phosphate to indole and glyceraldehyde 3-phosphate.</text>
</comment>
<dbReference type="GO" id="GO:0005829">
    <property type="term" value="C:cytosol"/>
    <property type="evidence" value="ECO:0007669"/>
    <property type="project" value="TreeGrafter"/>
</dbReference>
<evidence type="ECO:0000256" key="9">
    <source>
        <dbReference type="RuleBase" id="RU003662"/>
    </source>
</evidence>
<evidence type="ECO:0000256" key="3">
    <source>
        <dbReference type="ARBA" id="ARBA00022605"/>
    </source>
</evidence>
<organism evidence="10 11">
    <name type="scientific">Polaribacter porphyrae</name>
    <dbReference type="NCBI Taxonomy" id="1137780"/>
    <lineage>
        <taxon>Bacteria</taxon>
        <taxon>Pseudomonadati</taxon>
        <taxon>Bacteroidota</taxon>
        <taxon>Flavobacteriia</taxon>
        <taxon>Flavobacteriales</taxon>
        <taxon>Flavobacteriaceae</taxon>
    </lineage>
</organism>
<feature type="active site" description="Proton acceptor" evidence="8">
    <location>
        <position position="57"/>
    </location>
</feature>
<keyword evidence="5 8" id="KW-0057">Aromatic amino acid biosynthesis</keyword>
<dbReference type="PROSITE" id="PS00167">
    <property type="entry name" value="TRP_SYNTHASE_ALPHA"/>
    <property type="match status" value="1"/>
</dbReference>
<dbReference type="EC" id="4.2.1.20" evidence="8"/>
<keyword evidence="6 8" id="KW-0456">Lyase</keyword>
<dbReference type="InterPro" id="IPR002028">
    <property type="entry name" value="Trp_synthase_suA"/>
</dbReference>
<evidence type="ECO:0000256" key="8">
    <source>
        <dbReference type="HAMAP-Rule" id="MF_00131"/>
    </source>
</evidence>
<dbReference type="UniPathway" id="UPA00035">
    <property type="reaction ID" value="UER00044"/>
</dbReference>
<comment type="subunit">
    <text evidence="2 8">Tetramer of two alpha and two beta chains.</text>
</comment>
<dbReference type="HAMAP" id="MF_00131">
    <property type="entry name" value="Trp_synth_alpha"/>
    <property type="match status" value="1"/>
</dbReference>
<evidence type="ECO:0000256" key="7">
    <source>
        <dbReference type="ARBA" id="ARBA00049047"/>
    </source>
</evidence>
<evidence type="ECO:0000256" key="2">
    <source>
        <dbReference type="ARBA" id="ARBA00011270"/>
    </source>
</evidence>
<dbReference type="InterPro" id="IPR013785">
    <property type="entry name" value="Aldolase_TIM"/>
</dbReference>
<keyword evidence="4 8" id="KW-0822">Tryptophan biosynthesis</keyword>
<comment type="catalytic activity">
    <reaction evidence="7 8">
        <text>(1S,2R)-1-C-(indol-3-yl)glycerol 3-phosphate + L-serine = D-glyceraldehyde 3-phosphate + L-tryptophan + H2O</text>
        <dbReference type="Rhea" id="RHEA:10532"/>
        <dbReference type="ChEBI" id="CHEBI:15377"/>
        <dbReference type="ChEBI" id="CHEBI:33384"/>
        <dbReference type="ChEBI" id="CHEBI:57912"/>
        <dbReference type="ChEBI" id="CHEBI:58866"/>
        <dbReference type="ChEBI" id="CHEBI:59776"/>
        <dbReference type="EC" id="4.2.1.20"/>
    </reaction>
</comment>
<reference evidence="10 11" key="1">
    <citation type="submission" date="2016-12" db="EMBL/GenBank/DDBJ databases">
        <title>Trade-off between light-utilization and light-protection in marine flavobacteria.</title>
        <authorList>
            <person name="Kumagai Y."/>
            <person name="Yoshizawa S."/>
            <person name="Kogure K."/>
            <person name="Iwasaki W."/>
        </authorList>
    </citation>
    <scope>NUCLEOTIDE SEQUENCE [LARGE SCALE GENOMIC DNA]</scope>
    <source>
        <strain evidence="10 11">NBRC 108759</strain>
    </source>
</reference>
<gene>
    <name evidence="8" type="primary">trpA</name>
    <name evidence="10" type="ORF">BTO18_09050</name>
</gene>
<evidence type="ECO:0000313" key="10">
    <source>
        <dbReference type="EMBL" id="PQJ79309.1"/>
    </source>
</evidence>
<evidence type="ECO:0000256" key="4">
    <source>
        <dbReference type="ARBA" id="ARBA00022822"/>
    </source>
</evidence>
<keyword evidence="3 8" id="KW-0028">Amino-acid biosynthesis</keyword>
<dbReference type="EMBL" id="MSCN01000001">
    <property type="protein sequence ID" value="PQJ79309.1"/>
    <property type="molecule type" value="Genomic_DNA"/>
</dbReference>
<dbReference type="CDD" id="cd04724">
    <property type="entry name" value="Tryptophan_synthase_alpha"/>
    <property type="match status" value="1"/>
</dbReference>
<dbReference type="OrthoDB" id="9804578at2"/>
<proteinExistence type="inferred from homology"/>
<evidence type="ECO:0000256" key="1">
    <source>
        <dbReference type="ARBA" id="ARBA00004733"/>
    </source>
</evidence>
<keyword evidence="11" id="KW-1185">Reference proteome</keyword>
<feature type="active site" description="Proton acceptor" evidence="8">
    <location>
        <position position="46"/>
    </location>
</feature>
<dbReference type="NCBIfam" id="TIGR00262">
    <property type="entry name" value="trpA"/>
    <property type="match status" value="1"/>
</dbReference>
<dbReference type="InterPro" id="IPR018204">
    <property type="entry name" value="Trp_synthase_alpha_AS"/>
</dbReference>